<gene>
    <name evidence="2" type="ORF">A8C75_06970</name>
</gene>
<evidence type="ECO:0000313" key="2">
    <source>
        <dbReference type="EMBL" id="ANG62259.1"/>
    </source>
</evidence>
<dbReference type="Pfam" id="PF05437">
    <property type="entry name" value="AzlD"/>
    <property type="match status" value="1"/>
</dbReference>
<dbReference type="RefSeq" id="WP_067379914.1">
    <property type="nucleotide sequence ID" value="NZ_CP015839.1"/>
</dbReference>
<evidence type="ECO:0000313" key="3">
    <source>
        <dbReference type="Proteomes" id="UP000078070"/>
    </source>
</evidence>
<keyword evidence="1" id="KW-1133">Transmembrane helix</keyword>
<protein>
    <submittedName>
        <fullName evidence="2">Branched-chain amino acid transport</fullName>
    </submittedName>
</protein>
<dbReference type="KEGG" id="mars:A8C75_06970"/>
<dbReference type="InterPro" id="IPR008407">
    <property type="entry name" value="Brnchd-chn_aa_trnsp_AzlD"/>
</dbReference>
<keyword evidence="3" id="KW-1185">Reference proteome</keyword>
<dbReference type="Proteomes" id="UP000078070">
    <property type="component" value="Chromosome"/>
</dbReference>
<name>A0A1A9EXK2_9GAMM</name>
<feature type="transmembrane region" description="Helical" evidence="1">
    <location>
        <begin position="37"/>
        <end position="58"/>
    </location>
</feature>
<accession>A0A1A9EXK2</accession>
<dbReference type="AlphaFoldDB" id="A0A1A9EXK2"/>
<keyword evidence="1" id="KW-0812">Transmembrane</keyword>
<evidence type="ECO:0000256" key="1">
    <source>
        <dbReference type="SAM" id="Phobius"/>
    </source>
</evidence>
<reference evidence="3" key="1">
    <citation type="submission" date="2016-05" db="EMBL/GenBank/DDBJ databases">
        <authorList>
            <person name="Baek K."/>
            <person name="Yang S.-J."/>
        </authorList>
    </citation>
    <scope>NUCLEOTIDE SEQUENCE [LARGE SCALE GENOMIC DNA]</scope>
    <source>
        <strain evidence="3">ST58-10</strain>
    </source>
</reference>
<feature type="transmembrane region" description="Helical" evidence="1">
    <location>
        <begin position="6"/>
        <end position="25"/>
    </location>
</feature>
<dbReference type="STRING" id="1821621.A8C75_06970"/>
<dbReference type="EMBL" id="CP015839">
    <property type="protein sequence ID" value="ANG62259.1"/>
    <property type="molecule type" value="Genomic_DNA"/>
</dbReference>
<reference evidence="2 3" key="2">
    <citation type="journal article" date="2018" name="Int. J. Syst. Evol. Microbiol.">
        <title>Marinobacterium aestuarii sp. nov., a benzene-degrading marine bacterium isolated from estuary sediment.</title>
        <authorList>
            <person name="Bae S.S."/>
            <person name="Jung J."/>
            <person name="Chung D."/>
            <person name="Baek K."/>
        </authorList>
    </citation>
    <scope>NUCLEOTIDE SEQUENCE [LARGE SCALE GENOMIC DNA]</scope>
    <source>
        <strain evidence="2 3">ST58-10</strain>
    </source>
</reference>
<feature type="transmembrane region" description="Helical" evidence="1">
    <location>
        <begin position="70"/>
        <end position="103"/>
    </location>
</feature>
<organism evidence="2 3">
    <name type="scientific">Marinobacterium aestuarii</name>
    <dbReference type="NCBI Taxonomy" id="1821621"/>
    <lineage>
        <taxon>Bacteria</taxon>
        <taxon>Pseudomonadati</taxon>
        <taxon>Pseudomonadota</taxon>
        <taxon>Gammaproteobacteria</taxon>
        <taxon>Oceanospirillales</taxon>
        <taxon>Oceanospirillaceae</taxon>
        <taxon>Marinobacterium</taxon>
    </lineage>
</organism>
<sequence>MNEWILIAGMAALTFGPRYLPLALAGRVRIPPLIEQALRFVPIAVLSAIITQTTLIRGGALDFDLGNAHLLAAVAACIVAWLSRGLFLTVASGMLVYGFALWLL</sequence>
<keyword evidence="1" id="KW-0472">Membrane</keyword>
<dbReference type="OrthoDB" id="8942869at2"/>
<proteinExistence type="predicted"/>